<evidence type="ECO:0008006" key="3">
    <source>
        <dbReference type="Google" id="ProtNLM"/>
    </source>
</evidence>
<dbReference type="SUPFAM" id="SSF51182">
    <property type="entry name" value="RmlC-like cupins"/>
    <property type="match status" value="1"/>
</dbReference>
<dbReference type="EMBL" id="JBHUCO010000012">
    <property type="protein sequence ID" value="MFD1517829.1"/>
    <property type="molecule type" value="Genomic_DNA"/>
</dbReference>
<sequence>MKEGTLTHTADTCKQDGLYTKGDMFIEPSGARHVHIGRNLGKTPVVLDVLYVDPAGKPLADSAPNPGCPGIT</sequence>
<protein>
    <recommendedName>
        <fullName evidence="3">Cupin domain-containing protein</fullName>
    </recommendedName>
</protein>
<evidence type="ECO:0000313" key="1">
    <source>
        <dbReference type="EMBL" id="MFD1517829.1"/>
    </source>
</evidence>
<evidence type="ECO:0000313" key="2">
    <source>
        <dbReference type="Proteomes" id="UP001597114"/>
    </source>
</evidence>
<keyword evidence="2" id="KW-1185">Reference proteome</keyword>
<comment type="caution">
    <text evidence="1">The sequence shown here is derived from an EMBL/GenBank/DDBJ whole genome shotgun (WGS) entry which is preliminary data.</text>
</comment>
<organism evidence="1 2">
    <name type="scientific">Pseudonocardia yunnanensis</name>
    <dbReference type="NCBI Taxonomy" id="58107"/>
    <lineage>
        <taxon>Bacteria</taxon>
        <taxon>Bacillati</taxon>
        <taxon>Actinomycetota</taxon>
        <taxon>Actinomycetes</taxon>
        <taxon>Pseudonocardiales</taxon>
        <taxon>Pseudonocardiaceae</taxon>
        <taxon>Pseudonocardia</taxon>
    </lineage>
</organism>
<dbReference type="Proteomes" id="UP001597114">
    <property type="component" value="Unassembled WGS sequence"/>
</dbReference>
<reference evidence="2" key="1">
    <citation type="journal article" date="2019" name="Int. J. Syst. Evol. Microbiol.">
        <title>The Global Catalogue of Microorganisms (GCM) 10K type strain sequencing project: providing services to taxonomists for standard genome sequencing and annotation.</title>
        <authorList>
            <consortium name="The Broad Institute Genomics Platform"/>
            <consortium name="The Broad Institute Genome Sequencing Center for Infectious Disease"/>
            <person name="Wu L."/>
            <person name="Ma J."/>
        </authorList>
    </citation>
    <scope>NUCLEOTIDE SEQUENCE [LARGE SCALE GENOMIC DNA]</scope>
    <source>
        <strain evidence="2">CCM 7043</strain>
    </source>
</reference>
<gene>
    <name evidence="1" type="ORF">ACFSJD_10035</name>
</gene>
<name>A0ABW4EV66_9PSEU</name>
<proteinExistence type="predicted"/>
<dbReference type="RefSeq" id="WP_344719743.1">
    <property type="nucleotide sequence ID" value="NZ_BAAAUS010000006.1"/>
</dbReference>
<accession>A0ABW4EV66</accession>
<dbReference type="InterPro" id="IPR011051">
    <property type="entry name" value="RmlC_Cupin_sf"/>
</dbReference>